<evidence type="ECO:0000256" key="14">
    <source>
        <dbReference type="ARBA" id="ARBA00023278"/>
    </source>
</evidence>
<dbReference type="InterPro" id="IPR009030">
    <property type="entry name" value="Growth_fac_rcpt_cys_sf"/>
</dbReference>
<feature type="domain" description="Fibrinogen C-terminal" evidence="17">
    <location>
        <begin position="614"/>
        <end position="831"/>
    </location>
</feature>
<dbReference type="Gene3D" id="3.90.215.10">
    <property type="entry name" value="Gamma Fibrinogen, chain A, domain 1"/>
    <property type="match status" value="1"/>
</dbReference>
<keyword evidence="12" id="KW-1216">Complement system impairing toxin</keyword>
<evidence type="ECO:0000256" key="7">
    <source>
        <dbReference type="ARBA" id="ARBA00022536"/>
    </source>
</evidence>
<dbReference type="SMART" id="SM00060">
    <property type="entry name" value="FN3"/>
    <property type="match status" value="5"/>
</dbReference>
<keyword evidence="5" id="KW-0964">Secreted</keyword>
<dbReference type="PROSITE" id="PS01186">
    <property type="entry name" value="EGF_2"/>
    <property type="match status" value="1"/>
</dbReference>
<dbReference type="InterPro" id="IPR036056">
    <property type="entry name" value="Fibrinogen-like_C"/>
</dbReference>
<dbReference type="AlphaFoldDB" id="A0AAW1BP06"/>
<dbReference type="GO" id="GO:0030155">
    <property type="term" value="P:regulation of cell adhesion"/>
    <property type="evidence" value="ECO:0007669"/>
    <property type="project" value="TreeGrafter"/>
</dbReference>
<evidence type="ECO:0000256" key="5">
    <source>
        <dbReference type="ARBA" id="ARBA00022525"/>
    </source>
</evidence>
<dbReference type="Gene3D" id="2.10.25.10">
    <property type="entry name" value="Laminin"/>
    <property type="match status" value="3"/>
</dbReference>
<feature type="domain" description="Fibronectin type-III" evidence="16">
    <location>
        <begin position="172"/>
        <end position="260"/>
    </location>
</feature>
<name>A0AAW1BP06_CROAD</name>
<dbReference type="InterPro" id="IPR003961">
    <property type="entry name" value="FN3_dom"/>
</dbReference>
<evidence type="ECO:0000259" key="17">
    <source>
        <dbReference type="PROSITE" id="PS51406"/>
    </source>
</evidence>
<sequence>MGMSISLKSCLVFICLVEVTPCSFGDGDDGYKKEKQTGELLSSGAGVSSCSGHGTFLQEICSCNCEEGWEGQDCSNPTCPGNCSGNGHCIDGWCVCNARYAGDDCSQLLCPENCSGNGACVHGVCRCHQEFTGEDCSEKRCPNDCSGNGYCDSGECYCKGGFTGLDCSEVLAPWNVRLLKTTENSLVIGWDKITDVDYYLISYFPVGQEALMKQIRVPKDQANYEILGLIPGTEYVITLRNAKKEIFSAPELLQVSTAVSATGPIWVTEETVNSLEVEWENPAAEVDYYKLRFSSLPGEEKEVVVPKSNEVKSRYVITGLKPGTKYKITVTSVRNEVEGKPSSVHGWTDIDGPTHLVTDRVTENTATISWNGAQAPIDSYVVSYNLVGGDTKQISIDKDKRTTTLVGLKPGMEYTIHIWAVKGTQQSRRASTEAETEIDGPTNLKTDQVTENSATVSWNKAWAPVEQNILSYTSADGETREVPVGKDNVKTTLTDLKPGIEYVLHIWAVKGSQQSKRASTKIMTDIDPPKNIRVSDMTQSSGVVTWMPPDAQISGYHLTYQDPLGTSKEVRLGANDRKFVLEDLSRGTKYTIYITAVKGDRRSQTVTTTFSTISLHYPYPVDCSQTQQNGNSISGLYTIYLNGDSSRPLEVYCDMTTDGGGWTMIQRRSTGHLDFSKRWKNYVEGFGSSSGEFWLGLEKLNNLTRSAHLPYELRVDLRTHNESAYATYDFFQVGSSRDRYKLSLGNYRGNAGDAMTYHNGRKFTTLDKDNDIAITNCAITHHGGWWYKNCHLANLNGKYGEQKHSEGINWEPWKGHLYSIPYTEMKIRPRSRSFEAVLSRKRRSVAKKRKETRALRNMSQASVMAAGAMLAKRKLVPLALNITSTIAERPSPTNGWNGAA</sequence>
<comment type="function">
    <text evidence="1">Initiates complement activation and/or interferes in platelet aggregation and/or blood coagulation.</text>
</comment>
<comment type="caution">
    <text evidence="18">The sequence shown here is derived from an EMBL/GenBank/DDBJ whole genome shotgun (WGS) entry which is preliminary data.</text>
</comment>
<feature type="domain" description="Fibronectin type-III" evidence="16">
    <location>
        <begin position="528"/>
        <end position="618"/>
    </location>
</feature>
<dbReference type="SUPFAM" id="SSF56496">
    <property type="entry name" value="Fibrinogen C-terminal domain-like"/>
    <property type="match status" value="1"/>
</dbReference>
<dbReference type="CDD" id="cd00063">
    <property type="entry name" value="FN3"/>
    <property type="match status" value="5"/>
</dbReference>
<evidence type="ECO:0000256" key="4">
    <source>
        <dbReference type="ARBA" id="ARBA00008673"/>
    </source>
</evidence>
<keyword evidence="11" id="KW-0325">Glycoprotein</keyword>
<comment type="similarity">
    <text evidence="4">Belongs to the tenascin family.</text>
</comment>
<keyword evidence="13" id="KW-1199">Hemostasis impairing toxin</keyword>
<evidence type="ECO:0000256" key="9">
    <source>
        <dbReference type="ARBA" id="ARBA00022737"/>
    </source>
</evidence>
<evidence type="ECO:0000256" key="3">
    <source>
        <dbReference type="ARBA" id="ARBA00006932"/>
    </source>
</evidence>
<evidence type="ECO:0000256" key="11">
    <source>
        <dbReference type="ARBA" id="ARBA00023180"/>
    </source>
</evidence>
<proteinExistence type="inferred from homology"/>
<dbReference type="SMART" id="SM00186">
    <property type="entry name" value="FBG"/>
    <property type="match status" value="1"/>
</dbReference>
<dbReference type="PROSITE" id="PS50853">
    <property type="entry name" value="FN3"/>
    <property type="match status" value="4"/>
</dbReference>
<dbReference type="Pfam" id="PF00041">
    <property type="entry name" value="fn3"/>
    <property type="match status" value="5"/>
</dbReference>
<dbReference type="InterPro" id="IPR013783">
    <property type="entry name" value="Ig-like_fold"/>
</dbReference>
<dbReference type="FunFam" id="3.90.215.10:FF:000001">
    <property type="entry name" value="Tenascin isoform 1"/>
    <property type="match status" value="1"/>
</dbReference>
<dbReference type="GO" id="GO:0098966">
    <property type="term" value="C:perisynaptic extracellular matrix"/>
    <property type="evidence" value="ECO:0007669"/>
    <property type="project" value="TreeGrafter"/>
</dbReference>
<dbReference type="CDD" id="cd00087">
    <property type="entry name" value="FReD"/>
    <property type="match status" value="1"/>
</dbReference>
<accession>A0AAW1BP06</accession>
<dbReference type="InterPro" id="IPR002049">
    <property type="entry name" value="LE_dom"/>
</dbReference>
<dbReference type="PANTHER" id="PTHR46708">
    <property type="entry name" value="TENASCIN"/>
    <property type="match status" value="1"/>
</dbReference>
<evidence type="ECO:0000313" key="19">
    <source>
        <dbReference type="Proteomes" id="UP001474421"/>
    </source>
</evidence>
<evidence type="ECO:0000256" key="8">
    <source>
        <dbReference type="ARBA" id="ARBA00022729"/>
    </source>
</evidence>
<keyword evidence="8 15" id="KW-0732">Signal</keyword>
<evidence type="ECO:0000256" key="13">
    <source>
        <dbReference type="ARBA" id="ARBA00023240"/>
    </source>
</evidence>
<keyword evidence="6" id="KW-0272">Extracellular matrix</keyword>
<evidence type="ECO:0000256" key="12">
    <source>
        <dbReference type="ARBA" id="ARBA00023220"/>
    </source>
</evidence>
<evidence type="ECO:0000256" key="2">
    <source>
        <dbReference type="ARBA" id="ARBA00004498"/>
    </source>
</evidence>
<dbReference type="InterPro" id="IPR002181">
    <property type="entry name" value="Fibrinogen_a/b/g_C_dom"/>
</dbReference>
<dbReference type="InterPro" id="IPR020837">
    <property type="entry name" value="Fibrinogen_CS"/>
</dbReference>
<evidence type="ECO:0000256" key="15">
    <source>
        <dbReference type="SAM" id="SignalP"/>
    </source>
</evidence>
<keyword evidence="10" id="KW-1015">Disulfide bond</keyword>
<dbReference type="FunFam" id="2.60.40.10:FF:000099">
    <property type="entry name" value="Fibronectin 1"/>
    <property type="match status" value="3"/>
</dbReference>
<keyword evidence="14" id="KW-0379">Hydroxylation</keyword>
<dbReference type="FunFam" id="2.10.25.10:FF:000001">
    <property type="entry name" value="Tenascin C"/>
    <property type="match status" value="1"/>
</dbReference>
<keyword evidence="7" id="KW-0245">EGF-like domain</keyword>
<dbReference type="PANTHER" id="PTHR46708:SF12">
    <property type="entry name" value="TENASCIN N"/>
    <property type="match status" value="1"/>
</dbReference>
<dbReference type="NCBIfam" id="NF040941">
    <property type="entry name" value="GGGWT_bact"/>
    <property type="match status" value="1"/>
</dbReference>
<comment type="subcellular location">
    <subcellularLocation>
        <location evidence="2">Secreted</location>
        <location evidence="2">Extracellular space</location>
        <location evidence="2">Extracellular matrix</location>
    </subcellularLocation>
</comment>
<feature type="signal peptide" evidence="15">
    <location>
        <begin position="1"/>
        <end position="25"/>
    </location>
</feature>
<evidence type="ECO:0000256" key="6">
    <source>
        <dbReference type="ARBA" id="ARBA00022530"/>
    </source>
</evidence>
<dbReference type="PROSITE" id="PS51406">
    <property type="entry name" value="FIBRINOGEN_C_2"/>
    <property type="match status" value="1"/>
</dbReference>
<feature type="domain" description="Fibronectin type-III" evidence="16">
    <location>
        <begin position="261"/>
        <end position="353"/>
    </location>
</feature>
<evidence type="ECO:0000256" key="1">
    <source>
        <dbReference type="ARBA" id="ARBA00003654"/>
    </source>
</evidence>
<evidence type="ECO:0000313" key="18">
    <source>
        <dbReference type="EMBL" id="KAK9403864.1"/>
    </source>
</evidence>
<dbReference type="GO" id="GO:0005615">
    <property type="term" value="C:extracellular space"/>
    <property type="evidence" value="ECO:0007669"/>
    <property type="project" value="TreeGrafter"/>
</dbReference>
<evidence type="ECO:0000259" key="16">
    <source>
        <dbReference type="PROSITE" id="PS50853"/>
    </source>
</evidence>
<comment type="similarity">
    <text evidence="3">Belongs to the ficolin lectin family. Veficolin subfamily.</text>
</comment>
<dbReference type="SUPFAM" id="SSF49265">
    <property type="entry name" value="Fibronectin type III"/>
    <property type="match status" value="3"/>
</dbReference>
<dbReference type="InterPro" id="IPR050991">
    <property type="entry name" value="ECM_Regulatory_Proteins"/>
</dbReference>
<evidence type="ECO:0000256" key="10">
    <source>
        <dbReference type="ARBA" id="ARBA00023157"/>
    </source>
</evidence>
<dbReference type="Pfam" id="PF00147">
    <property type="entry name" value="Fibrinogen_C"/>
    <property type="match status" value="1"/>
</dbReference>
<feature type="domain" description="Fibronectin type-III" evidence="16">
    <location>
        <begin position="440"/>
        <end position="527"/>
    </location>
</feature>
<dbReference type="Proteomes" id="UP001474421">
    <property type="component" value="Unassembled WGS sequence"/>
</dbReference>
<dbReference type="Pfam" id="PF25024">
    <property type="entry name" value="EGF_TEN"/>
    <property type="match status" value="1"/>
</dbReference>
<dbReference type="InterPro" id="IPR036116">
    <property type="entry name" value="FN3_sf"/>
</dbReference>
<keyword evidence="13" id="KW-0800">Toxin</keyword>
<dbReference type="Gene3D" id="2.60.40.10">
    <property type="entry name" value="Immunoglobulins"/>
    <property type="match status" value="5"/>
</dbReference>
<organism evidence="18 19">
    <name type="scientific">Crotalus adamanteus</name>
    <name type="common">Eastern diamondback rattlesnake</name>
    <dbReference type="NCBI Taxonomy" id="8729"/>
    <lineage>
        <taxon>Eukaryota</taxon>
        <taxon>Metazoa</taxon>
        <taxon>Chordata</taxon>
        <taxon>Craniata</taxon>
        <taxon>Vertebrata</taxon>
        <taxon>Euteleostomi</taxon>
        <taxon>Lepidosauria</taxon>
        <taxon>Squamata</taxon>
        <taxon>Bifurcata</taxon>
        <taxon>Unidentata</taxon>
        <taxon>Episquamata</taxon>
        <taxon>Toxicofera</taxon>
        <taxon>Serpentes</taxon>
        <taxon>Colubroidea</taxon>
        <taxon>Viperidae</taxon>
        <taxon>Crotalinae</taxon>
        <taxon>Crotalus</taxon>
    </lineage>
</organism>
<dbReference type="CDD" id="cd00055">
    <property type="entry name" value="EGF_Lam"/>
    <property type="match status" value="1"/>
</dbReference>
<reference evidence="18 19" key="1">
    <citation type="journal article" date="2024" name="Proc. Natl. Acad. Sci. U.S.A.">
        <title>The genetic regulatory architecture and epigenomic basis for age-related changes in rattlesnake venom.</title>
        <authorList>
            <person name="Hogan M.P."/>
            <person name="Holding M.L."/>
            <person name="Nystrom G.S."/>
            <person name="Colston T.J."/>
            <person name="Bartlett D.A."/>
            <person name="Mason A.J."/>
            <person name="Ellsworth S.A."/>
            <person name="Rautsaw R.M."/>
            <person name="Lawrence K.C."/>
            <person name="Strickland J.L."/>
            <person name="He B."/>
            <person name="Fraser P."/>
            <person name="Margres M.J."/>
            <person name="Gilbert D.M."/>
            <person name="Gibbs H.L."/>
            <person name="Parkinson C.L."/>
            <person name="Rokyta D.R."/>
        </authorList>
    </citation>
    <scope>NUCLEOTIDE SEQUENCE [LARGE SCALE GENOMIC DNA]</scope>
    <source>
        <strain evidence="18">DRR0105</strain>
    </source>
</reference>
<dbReference type="InterPro" id="IPR014716">
    <property type="entry name" value="Fibrinogen_a/b/g_C_1"/>
</dbReference>
<dbReference type="InterPro" id="IPR000742">
    <property type="entry name" value="EGF"/>
</dbReference>
<dbReference type="SUPFAM" id="SSF57184">
    <property type="entry name" value="Growth factor receptor domain"/>
    <property type="match status" value="1"/>
</dbReference>
<dbReference type="PROSITE" id="PS00022">
    <property type="entry name" value="EGF_1"/>
    <property type="match status" value="1"/>
</dbReference>
<feature type="chain" id="PRO_5043923368" evidence="15">
    <location>
        <begin position="26"/>
        <end position="900"/>
    </location>
</feature>
<keyword evidence="19" id="KW-1185">Reference proteome</keyword>
<gene>
    <name evidence="18" type="ORF">NXF25_008691</name>
</gene>
<dbReference type="PROSITE" id="PS00514">
    <property type="entry name" value="FIBRINOGEN_C_1"/>
    <property type="match status" value="1"/>
</dbReference>
<dbReference type="SMART" id="SM00181">
    <property type="entry name" value="EGF"/>
    <property type="match status" value="3"/>
</dbReference>
<protein>
    <submittedName>
        <fullName evidence="18">Tenascin-N</fullName>
    </submittedName>
</protein>
<dbReference type="EMBL" id="JAOTOJ010000003">
    <property type="protein sequence ID" value="KAK9403864.1"/>
    <property type="molecule type" value="Genomic_DNA"/>
</dbReference>
<keyword evidence="9" id="KW-0677">Repeat</keyword>